<proteinExistence type="predicted"/>
<keyword evidence="2" id="KW-1185">Reference proteome</keyword>
<accession>A0A5B8XD30</accession>
<sequence>MMTALRDFYEVIKACYDIMFDICSGNALKK</sequence>
<reference evidence="1 2" key="1">
    <citation type="journal article" date="2019" name="ISME J.">
        <title>Deianiraea, an extracellular bacterium associated with the ciliate Paramecium, suggests an alternative scenario for the evolution of Rickettsiales.</title>
        <authorList>
            <person name="Castelli M."/>
            <person name="Sabaneyeva E."/>
            <person name="Lanzoni O."/>
            <person name="Lebedeva N."/>
            <person name="Floriano A.M."/>
            <person name="Gaiarsa S."/>
            <person name="Benken K."/>
            <person name="Modeo L."/>
            <person name="Bandi C."/>
            <person name="Potekhin A."/>
            <person name="Sassera D."/>
            <person name="Petroni G."/>
        </authorList>
    </citation>
    <scope>NUCLEOTIDE SEQUENCE [LARGE SCALE GENOMIC DNA]</scope>
    <source>
        <strain evidence="1">CyL4-1</strain>
    </source>
</reference>
<gene>
    <name evidence="1" type="ORF">Deia_00344</name>
</gene>
<dbReference type="EMBL" id="CP029077">
    <property type="protein sequence ID" value="QED23150.1"/>
    <property type="molecule type" value="Genomic_DNA"/>
</dbReference>
<name>A0A5B8XD30_9RICK</name>
<organism evidence="1 2">
    <name type="scientific">Candidatus Deianiraea vastatrix</name>
    <dbReference type="NCBI Taxonomy" id="2163644"/>
    <lineage>
        <taxon>Bacteria</taxon>
        <taxon>Pseudomonadati</taxon>
        <taxon>Pseudomonadota</taxon>
        <taxon>Alphaproteobacteria</taxon>
        <taxon>Rickettsiales</taxon>
        <taxon>Candidatus Deianiraeaceae</taxon>
        <taxon>Candidatus Deianiraea</taxon>
    </lineage>
</organism>
<protein>
    <submittedName>
        <fullName evidence="1">Uncharacterized protein</fullName>
    </submittedName>
</protein>
<dbReference type="AlphaFoldDB" id="A0A5B8XD30"/>
<evidence type="ECO:0000313" key="1">
    <source>
        <dbReference type="EMBL" id="QED23150.1"/>
    </source>
</evidence>
<dbReference type="Proteomes" id="UP000321934">
    <property type="component" value="Chromosome"/>
</dbReference>
<evidence type="ECO:0000313" key="2">
    <source>
        <dbReference type="Proteomes" id="UP000321934"/>
    </source>
</evidence>